<name>A0ABU7LAX6_9NOCA</name>
<keyword evidence="4" id="KW-1185">Reference proteome</keyword>
<dbReference type="Proteomes" id="UP001336020">
    <property type="component" value="Unassembled WGS sequence"/>
</dbReference>
<feature type="domain" description="Mce/MlaD" evidence="2">
    <location>
        <begin position="43"/>
        <end position="116"/>
    </location>
</feature>
<keyword evidence="1" id="KW-0732">Signal</keyword>
<accession>A0ABU7LAX6</accession>
<dbReference type="Pfam" id="PF02470">
    <property type="entry name" value="MlaD"/>
    <property type="match status" value="1"/>
</dbReference>
<dbReference type="PANTHER" id="PTHR33371">
    <property type="entry name" value="INTERMEMBRANE PHOSPHOLIPID TRANSPORT SYSTEM BINDING PROTEIN MLAD-RELATED"/>
    <property type="match status" value="1"/>
</dbReference>
<proteinExistence type="predicted"/>
<feature type="signal peptide" evidence="1">
    <location>
        <begin position="1"/>
        <end position="23"/>
    </location>
</feature>
<dbReference type="InterPro" id="IPR005693">
    <property type="entry name" value="Mce"/>
</dbReference>
<dbReference type="PROSITE" id="PS51257">
    <property type="entry name" value="PROKAR_LIPOPROTEIN"/>
    <property type="match status" value="1"/>
</dbReference>
<evidence type="ECO:0000259" key="2">
    <source>
        <dbReference type="Pfam" id="PF02470"/>
    </source>
</evidence>
<dbReference type="RefSeq" id="WP_330133956.1">
    <property type="nucleotide sequence ID" value="NZ_JAUTXY010000006.1"/>
</dbReference>
<gene>
    <name evidence="3" type="ORF">Q7514_14355</name>
</gene>
<evidence type="ECO:0000313" key="4">
    <source>
        <dbReference type="Proteomes" id="UP001336020"/>
    </source>
</evidence>
<dbReference type="EMBL" id="JAUTXY010000006">
    <property type="protein sequence ID" value="MEE2058701.1"/>
    <property type="molecule type" value="Genomic_DNA"/>
</dbReference>
<organism evidence="3 4">
    <name type="scientific">Rhodococcus artemisiae</name>
    <dbReference type="NCBI Taxonomy" id="714159"/>
    <lineage>
        <taxon>Bacteria</taxon>
        <taxon>Bacillati</taxon>
        <taxon>Actinomycetota</taxon>
        <taxon>Actinomycetes</taxon>
        <taxon>Mycobacteriales</taxon>
        <taxon>Nocardiaceae</taxon>
        <taxon>Rhodococcus</taxon>
    </lineage>
</organism>
<evidence type="ECO:0000256" key="1">
    <source>
        <dbReference type="SAM" id="SignalP"/>
    </source>
</evidence>
<dbReference type="InterPro" id="IPR052336">
    <property type="entry name" value="MlaD_Phospholipid_Transporter"/>
</dbReference>
<protein>
    <submittedName>
        <fullName evidence="3">MCE family protein</fullName>
    </submittedName>
</protein>
<dbReference type="InterPro" id="IPR003399">
    <property type="entry name" value="Mce/MlaD"/>
</dbReference>
<comment type="caution">
    <text evidence="3">The sequence shown here is derived from an EMBL/GenBank/DDBJ whole genome shotgun (WGS) entry which is preliminary data.</text>
</comment>
<dbReference type="PANTHER" id="PTHR33371:SF15">
    <property type="entry name" value="LIPOPROTEIN LPRN"/>
    <property type="match status" value="1"/>
</dbReference>
<sequence>MNLRIRRGVGAACVMVAVSSTVACSVGLEQLPLPAPGLSGDSYMLMATFENALNLPTKAKVKLDGVDVGEVESMAVEGYQAIVTMRIAEGVVVPAGSGAELRSATPLGDVFIALQAPEGAAVAAPPLGDGDAIPIADTSAAATIEELLSTASVLVNGGAVRNLTKIVNGLGQAVDGRGANIESLLDESARLVAQLGARSAEIEHSLVQTDMLIATLAERKSTIREVVAAAGPALEVVAGDTAEILDLVTQVDRISAQMAKFPSVNGTDTRSMVADINRIAAELNNAATSPDASLEAVNSLFAPIMKTTNSTSASADADWQQLILGAIPSPGHSGDPGSRLPETSDIDTMVGAFTHSLLRLQGRLTGVGGE</sequence>
<dbReference type="NCBIfam" id="TIGR00996">
    <property type="entry name" value="Mtu_fam_mce"/>
    <property type="match status" value="1"/>
</dbReference>
<feature type="chain" id="PRO_5045058183" evidence="1">
    <location>
        <begin position="24"/>
        <end position="370"/>
    </location>
</feature>
<reference evidence="3 4" key="1">
    <citation type="submission" date="2023-07" db="EMBL/GenBank/DDBJ databases">
        <authorList>
            <person name="Girao M."/>
            <person name="Carvalho M.F."/>
        </authorList>
    </citation>
    <scope>NUCLEOTIDE SEQUENCE [LARGE SCALE GENOMIC DNA]</scope>
    <source>
        <strain evidence="3 4">YIM65754</strain>
    </source>
</reference>
<evidence type="ECO:0000313" key="3">
    <source>
        <dbReference type="EMBL" id="MEE2058701.1"/>
    </source>
</evidence>